<reference evidence="2 3" key="1">
    <citation type="submission" date="2018-02" db="EMBL/GenBank/DDBJ databases">
        <authorList>
            <person name="Dubost A."/>
        </authorList>
    </citation>
    <scope>NUCLEOTIDE SEQUENCE [LARGE SCALE GENOMIC DNA]</scope>
    <source>
        <strain evidence="3">JV551A3</strain>
    </source>
</reference>
<keyword evidence="1" id="KW-0663">Pyridoxal phosphate</keyword>
<sequence>MSTLADNLSAISARIASAAQAAGRDPASVQLLAVSKTKPASAIREIHAAGVSDFGENYLQEALTKQQALGDLPLIWPFSGP</sequence>
<feature type="non-terminal residue" evidence="2">
    <location>
        <position position="81"/>
    </location>
</feature>
<comment type="caution">
    <text evidence="2">The sequence shown here is derived from an EMBL/GenBank/DDBJ whole genome shotgun (WGS) entry which is preliminary data.</text>
</comment>
<dbReference type="PANTHER" id="PTHR10146:SF14">
    <property type="entry name" value="PYRIDOXAL PHOSPHATE HOMEOSTASIS PROTEIN"/>
    <property type="match status" value="1"/>
</dbReference>
<evidence type="ECO:0000313" key="2">
    <source>
        <dbReference type="EMBL" id="SPO64144.1"/>
    </source>
</evidence>
<dbReference type="Gene3D" id="3.20.20.10">
    <property type="entry name" value="Alanine racemase"/>
    <property type="match status" value="1"/>
</dbReference>
<gene>
    <name evidence="2" type="ORF">JV551A3_V1_2350002</name>
</gene>
<evidence type="ECO:0000313" key="3">
    <source>
        <dbReference type="Proteomes" id="UP000294335"/>
    </source>
</evidence>
<dbReference type="Proteomes" id="UP000294335">
    <property type="component" value="Unassembled WGS sequence"/>
</dbReference>
<protein>
    <submittedName>
        <fullName evidence="2">Enzyme</fullName>
    </submittedName>
</protein>
<dbReference type="EMBL" id="OPYN01000235">
    <property type="protein sequence ID" value="SPO64144.1"/>
    <property type="molecule type" value="Genomic_DNA"/>
</dbReference>
<dbReference type="InterPro" id="IPR029066">
    <property type="entry name" value="PLP-binding_barrel"/>
</dbReference>
<keyword evidence="3" id="KW-1185">Reference proteome</keyword>
<dbReference type="AlphaFoldDB" id="A0AAQ1PD73"/>
<organism evidence="2 3">
    <name type="scientific">Pseudomonas inefficax</name>
    <dbReference type="NCBI Taxonomy" id="2078786"/>
    <lineage>
        <taxon>Bacteria</taxon>
        <taxon>Pseudomonadati</taxon>
        <taxon>Pseudomonadota</taxon>
        <taxon>Gammaproteobacteria</taxon>
        <taxon>Pseudomonadales</taxon>
        <taxon>Pseudomonadaceae</taxon>
        <taxon>Pseudomonas</taxon>
    </lineage>
</organism>
<dbReference type="SUPFAM" id="SSF51419">
    <property type="entry name" value="PLP-binding barrel"/>
    <property type="match status" value="1"/>
</dbReference>
<accession>A0AAQ1PD73</accession>
<evidence type="ECO:0000256" key="1">
    <source>
        <dbReference type="ARBA" id="ARBA00022898"/>
    </source>
</evidence>
<proteinExistence type="predicted"/>
<name>A0AAQ1PD73_9PSED</name>
<dbReference type="PANTHER" id="PTHR10146">
    <property type="entry name" value="PROLINE SYNTHETASE CO-TRANSCRIBED BACTERIAL HOMOLOG PROTEIN"/>
    <property type="match status" value="1"/>
</dbReference>
<dbReference type="InterPro" id="IPR011078">
    <property type="entry name" value="PyrdxlP_homeostasis"/>
</dbReference>
<dbReference type="GO" id="GO:0030170">
    <property type="term" value="F:pyridoxal phosphate binding"/>
    <property type="evidence" value="ECO:0007669"/>
    <property type="project" value="InterPro"/>
</dbReference>